<dbReference type="AlphaFoldDB" id="A0A6H1ZXZ3"/>
<feature type="transmembrane region" description="Helical" evidence="1">
    <location>
        <begin position="20"/>
        <end position="40"/>
    </location>
</feature>
<dbReference type="EMBL" id="MT144898">
    <property type="protein sequence ID" value="QJI01106.1"/>
    <property type="molecule type" value="Genomic_DNA"/>
</dbReference>
<evidence type="ECO:0000313" key="4">
    <source>
        <dbReference type="EMBL" id="QJI01106.1"/>
    </source>
</evidence>
<keyword evidence="3" id="KW-0645">Protease</keyword>
<keyword evidence="1" id="KW-0812">Transmembrane</keyword>
<proteinExistence type="predicted"/>
<feature type="transmembrane region" description="Helical" evidence="1">
    <location>
        <begin position="82"/>
        <end position="100"/>
    </location>
</feature>
<feature type="domain" description="CAAX prenyl protease 2/Lysostaphin resistance protein A-like" evidence="2">
    <location>
        <begin position="113"/>
        <end position="199"/>
    </location>
</feature>
<organism evidence="3">
    <name type="scientific">viral metagenome</name>
    <dbReference type="NCBI Taxonomy" id="1070528"/>
    <lineage>
        <taxon>unclassified sequences</taxon>
        <taxon>metagenomes</taxon>
        <taxon>organismal metagenomes</taxon>
    </lineage>
</organism>
<gene>
    <name evidence="3" type="ORF">TM448A02668_0011</name>
    <name evidence="4" type="ORF">TM448B02292_0012</name>
</gene>
<protein>
    <submittedName>
        <fullName evidence="3">Putative protease</fullName>
    </submittedName>
</protein>
<evidence type="ECO:0000313" key="3">
    <source>
        <dbReference type="EMBL" id="QJA52378.1"/>
    </source>
</evidence>
<dbReference type="EMBL" id="MT144334">
    <property type="protein sequence ID" value="QJA52378.1"/>
    <property type="molecule type" value="Genomic_DNA"/>
</dbReference>
<dbReference type="GO" id="GO:0080120">
    <property type="term" value="P:CAAX-box protein maturation"/>
    <property type="evidence" value="ECO:0007669"/>
    <property type="project" value="UniProtKB-ARBA"/>
</dbReference>
<feature type="transmembrane region" description="Helical" evidence="1">
    <location>
        <begin position="139"/>
        <end position="158"/>
    </location>
</feature>
<dbReference type="GO" id="GO:0004175">
    <property type="term" value="F:endopeptidase activity"/>
    <property type="evidence" value="ECO:0007669"/>
    <property type="project" value="UniProtKB-ARBA"/>
</dbReference>
<keyword evidence="1" id="KW-0472">Membrane</keyword>
<dbReference type="InterPro" id="IPR003675">
    <property type="entry name" value="Rce1/LyrA-like_dom"/>
</dbReference>
<sequence length="201" mass="21731">MVIHNGRLTGVHGWIVRLDWISSLLIVTASLIFLYGTVFIGTEAGVLASGAITILVMGLTLAALFKTVSFDLFIDKKEFTQILTWTFACLGAVLAINFVTPRLPLAEFDPKMFGVLIAVAETVFFQGFLLPWLQRLTRISILAVLLCAGAATAFHINIYGTSPSALLIVFGGFAVLNFATLQTQRLTPSMLGHSLINLLSG</sequence>
<evidence type="ECO:0000259" key="2">
    <source>
        <dbReference type="Pfam" id="PF02517"/>
    </source>
</evidence>
<dbReference type="GO" id="GO:0006508">
    <property type="term" value="P:proteolysis"/>
    <property type="evidence" value="ECO:0007669"/>
    <property type="project" value="UniProtKB-KW"/>
</dbReference>
<accession>A0A6H1ZXZ3</accession>
<feature type="transmembrane region" description="Helical" evidence="1">
    <location>
        <begin position="112"/>
        <end position="132"/>
    </location>
</feature>
<reference evidence="3" key="1">
    <citation type="submission" date="2020-03" db="EMBL/GenBank/DDBJ databases">
        <title>The deep terrestrial virosphere.</title>
        <authorList>
            <person name="Holmfeldt K."/>
            <person name="Nilsson E."/>
            <person name="Simone D."/>
            <person name="Lopez-Fernandez M."/>
            <person name="Wu X."/>
            <person name="de Brujin I."/>
            <person name="Lundin D."/>
            <person name="Andersson A."/>
            <person name="Bertilsson S."/>
            <person name="Dopson M."/>
        </authorList>
    </citation>
    <scope>NUCLEOTIDE SEQUENCE</scope>
    <source>
        <strain evidence="3">TM448A02668</strain>
        <strain evidence="4">TM448B02292</strain>
    </source>
</reference>
<evidence type="ECO:0000256" key="1">
    <source>
        <dbReference type="SAM" id="Phobius"/>
    </source>
</evidence>
<keyword evidence="1" id="KW-1133">Transmembrane helix</keyword>
<name>A0A6H1ZXZ3_9ZZZZ</name>
<dbReference type="Pfam" id="PF02517">
    <property type="entry name" value="Rce1-like"/>
    <property type="match status" value="1"/>
</dbReference>
<feature type="transmembrane region" description="Helical" evidence="1">
    <location>
        <begin position="164"/>
        <end position="181"/>
    </location>
</feature>
<keyword evidence="3" id="KW-0378">Hydrolase</keyword>
<feature type="transmembrane region" description="Helical" evidence="1">
    <location>
        <begin position="46"/>
        <end position="70"/>
    </location>
</feature>